<name>A0A814BI77_9BILA</name>
<keyword evidence="1 3" id="KW-0479">Metal-binding</keyword>
<dbReference type="InterPro" id="IPR045194">
    <property type="entry name" value="MGRN1/RNF157-like"/>
</dbReference>
<dbReference type="PANTHER" id="PTHR22996:SF0">
    <property type="entry name" value="RE60872P-RELATED"/>
    <property type="match status" value="1"/>
</dbReference>
<evidence type="ECO:0000256" key="3">
    <source>
        <dbReference type="PROSITE-ProRule" id="PRU00175"/>
    </source>
</evidence>
<dbReference type="Proteomes" id="UP000663854">
    <property type="component" value="Unassembled WGS sequence"/>
</dbReference>
<dbReference type="SUPFAM" id="SSF57850">
    <property type="entry name" value="RING/U-box"/>
    <property type="match status" value="1"/>
</dbReference>
<feature type="domain" description="RING-type" evidence="4">
    <location>
        <begin position="366"/>
        <end position="405"/>
    </location>
</feature>
<dbReference type="Proteomes" id="UP000663870">
    <property type="component" value="Unassembled WGS sequence"/>
</dbReference>
<accession>A0A814BI77</accession>
<dbReference type="SMART" id="SM00184">
    <property type="entry name" value="RING"/>
    <property type="match status" value="1"/>
</dbReference>
<keyword evidence="2" id="KW-0862">Zinc</keyword>
<evidence type="ECO:0000256" key="2">
    <source>
        <dbReference type="ARBA" id="ARBA00022833"/>
    </source>
</evidence>
<dbReference type="EMBL" id="CAJNOL010000200">
    <property type="protein sequence ID" value="CAF0927882.1"/>
    <property type="molecule type" value="Genomic_DNA"/>
</dbReference>
<evidence type="ECO:0000256" key="1">
    <source>
        <dbReference type="ARBA" id="ARBA00022771"/>
    </source>
</evidence>
<sequence length="482" mass="55728">MGIYYSLTSIFSSTTDTNHINIQSNSKSKKRRRRRYKQNHLLNRFFLGSKYFFINTQPHTCLFNEYYYFNSKKDVINPVHLQVSLPEPNQSMTTRPVHCTIAIRRDSLKLIHCYDDYYSIDFTFDADRPVQIHIYFMAHEVYTNNNGSISYVSCKKSSHLHTFKQYYVFNRPAGHGQIFSSIPNDIHLPLSVLNENHHNCTIKNRVYPIVIVCREINSLTKSPSTICGTTLTEHTTAALASFPTFDQFHIVLATIKLLRLNDTISTITPDRVTIVLLNQKHVYNGIVFKLFEIYSIENHPLKLSKNNNNNDKRKISKGNKSLMKVVTTSTINENKPFLNRTNEIDVLKKSSSDFDLVLNNTNESTCVICLTDKRNVLLLPCRHLCLCGPCAENLKFQSANCPICRIPFRALLQMNALRYRKHYLFNHQYSDDEDDLIHENISLIDALNLATSTTKQINKTNCNIQQNITTNDIKYFCSEHTV</sequence>
<keyword evidence="1 3" id="KW-0863">Zinc-finger</keyword>
<evidence type="ECO:0000313" key="5">
    <source>
        <dbReference type="EMBL" id="CAF0861928.1"/>
    </source>
</evidence>
<dbReference type="EMBL" id="CAJNOH010000094">
    <property type="protein sequence ID" value="CAF0861928.1"/>
    <property type="molecule type" value="Genomic_DNA"/>
</dbReference>
<dbReference type="Pfam" id="PF13920">
    <property type="entry name" value="zf-C3HC4_3"/>
    <property type="match status" value="1"/>
</dbReference>
<gene>
    <name evidence="6" type="ORF">JXQ802_LOCUS10477</name>
    <name evidence="5" type="ORF">PYM288_LOCUS7603</name>
</gene>
<evidence type="ECO:0000313" key="6">
    <source>
        <dbReference type="EMBL" id="CAF0927882.1"/>
    </source>
</evidence>
<dbReference type="GO" id="GO:0005737">
    <property type="term" value="C:cytoplasm"/>
    <property type="evidence" value="ECO:0007669"/>
    <property type="project" value="TreeGrafter"/>
</dbReference>
<protein>
    <recommendedName>
        <fullName evidence="4">RING-type domain-containing protein</fullName>
    </recommendedName>
</protein>
<dbReference type="InterPro" id="IPR013083">
    <property type="entry name" value="Znf_RING/FYVE/PHD"/>
</dbReference>
<dbReference type="Gene3D" id="3.30.40.10">
    <property type="entry name" value="Zinc/RING finger domain, C3HC4 (zinc finger)"/>
    <property type="match status" value="1"/>
</dbReference>
<keyword evidence="7" id="KW-1185">Reference proteome</keyword>
<dbReference type="GO" id="GO:0061630">
    <property type="term" value="F:ubiquitin protein ligase activity"/>
    <property type="evidence" value="ECO:0007669"/>
    <property type="project" value="UniProtKB-EC"/>
</dbReference>
<dbReference type="GO" id="GO:0008270">
    <property type="term" value="F:zinc ion binding"/>
    <property type="evidence" value="ECO:0007669"/>
    <property type="project" value="UniProtKB-KW"/>
</dbReference>
<proteinExistence type="predicted"/>
<dbReference type="GO" id="GO:0016567">
    <property type="term" value="P:protein ubiquitination"/>
    <property type="evidence" value="ECO:0007669"/>
    <property type="project" value="TreeGrafter"/>
</dbReference>
<dbReference type="PANTHER" id="PTHR22996">
    <property type="entry name" value="MAHOGUNIN"/>
    <property type="match status" value="1"/>
</dbReference>
<dbReference type="InterPro" id="IPR001841">
    <property type="entry name" value="Znf_RING"/>
</dbReference>
<reference evidence="6" key="1">
    <citation type="submission" date="2021-02" db="EMBL/GenBank/DDBJ databases">
        <authorList>
            <person name="Nowell W R."/>
        </authorList>
    </citation>
    <scope>NUCLEOTIDE SEQUENCE</scope>
</reference>
<evidence type="ECO:0000259" key="4">
    <source>
        <dbReference type="PROSITE" id="PS50089"/>
    </source>
</evidence>
<dbReference type="AlphaFoldDB" id="A0A814BI77"/>
<comment type="caution">
    <text evidence="6">The sequence shown here is derived from an EMBL/GenBank/DDBJ whole genome shotgun (WGS) entry which is preliminary data.</text>
</comment>
<dbReference type="PROSITE" id="PS50089">
    <property type="entry name" value="ZF_RING_2"/>
    <property type="match status" value="1"/>
</dbReference>
<organism evidence="6 7">
    <name type="scientific">Rotaria sordida</name>
    <dbReference type="NCBI Taxonomy" id="392033"/>
    <lineage>
        <taxon>Eukaryota</taxon>
        <taxon>Metazoa</taxon>
        <taxon>Spiralia</taxon>
        <taxon>Gnathifera</taxon>
        <taxon>Rotifera</taxon>
        <taxon>Eurotatoria</taxon>
        <taxon>Bdelloidea</taxon>
        <taxon>Philodinida</taxon>
        <taxon>Philodinidae</taxon>
        <taxon>Rotaria</taxon>
    </lineage>
</organism>
<evidence type="ECO:0000313" key="7">
    <source>
        <dbReference type="Proteomes" id="UP000663870"/>
    </source>
</evidence>